<dbReference type="SUPFAM" id="SSF51735">
    <property type="entry name" value="NAD(P)-binding Rossmann-fold domains"/>
    <property type="match status" value="1"/>
</dbReference>
<reference evidence="6 7" key="1">
    <citation type="submission" date="2016-11" db="EMBL/GenBank/DDBJ databases">
        <authorList>
            <person name="Jaros S."/>
            <person name="Januszkiewicz K."/>
            <person name="Wedrychowicz H."/>
        </authorList>
    </citation>
    <scope>NUCLEOTIDE SEQUENCE [LARGE SCALE GENOMIC DNA]</scope>
    <source>
        <strain evidence="6 7">CGMCC 1.7049</strain>
    </source>
</reference>
<dbReference type="Proteomes" id="UP000199758">
    <property type="component" value="Unassembled WGS sequence"/>
</dbReference>
<keyword evidence="2" id="KW-0520">NAD</keyword>
<organism evidence="6 7">
    <name type="scientific">Hydrocarboniphaga daqingensis</name>
    <dbReference type="NCBI Taxonomy" id="490188"/>
    <lineage>
        <taxon>Bacteria</taxon>
        <taxon>Pseudomonadati</taxon>
        <taxon>Pseudomonadota</taxon>
        <taxon>Gammaproteobacteria</taxon>
        <taxon>Nevskiales</taxon>
        <taxon>Nevskiaceae</taxon>
        <taxon>Hydrocarboniphaga</taxon>
    </lineage>
</organism>
<evidence type="ECO:0000256" key="1">
    <source>
        <dbReference type="ARBA" id="ARBA00023002"/>
    </source>
</evidence>
<keyword evidence="1" id="KW-0560">Oxidoreductase</keyword>
<dbReference type="InterPro" id="IPR008927">
    <property type="entry name" value="6-PGluconate_DH-like_C_sf"/>
</dbReference>
<gene>
    <name evidence="6" type="ORF">SAMN04488068_2254</name>
</gene>
<dbReference type="SUPFAM" id="SSF48179">
    <property type="entry name" value="6-phosphogluconate dehydrogenase C-terminal domain-like"/>
    <property type="match status" value="1"/>
</dbReference>
<evidence type="ECO:0000313" key="7">
    <source>
        <dbReference type="Proteomes" id="UP000199758"/>
    </source>
</evidence>
<evidence type="ECO:0000256" key="3">
    <source>
        <dbReference type="PIRSR" id="PIRSR000103-1"/>
    </source>
</evidence>
<dbReference type="Pfam" id="PF14833">
    <property type="entry name" value="NAD_binding_11"/>
    <property type="match status" value="1"/>
</dbReference>
<dbReference type="Gene3D" id="3.40.50.720">
    <property type="entry name" value="NAD(P)-binding Rossmann-like Domain"/>
    <property type="match status" value="1"/>
</dbReference>
<dbReference type="Pfam" id="PF03446">
    <property type="entry name" value="NAD_binding_2"/>
    <property type="match status" value="1"/>
</dbReference>
<dbReference type="PANTHER" id="PTHR43060:SF15">
    <property type="entry name" value="3-HYDROXYISOBUTYRATE DEHYDROGENASE-LIKE 1, MITOCHONDRIAL-RELATED"/>
    <property type="match status" value="1"/>
</dbReference>
<dbReference type="InterPro" id="IPR015815">
    <property type="entry name" value="HIBADH-related"/>
</dbReference>
<dbReference type="EMBL" id="FQWZ01000005">
    <property type="protein sequence ID" value="SHH04093.1"/>
    <property type="molecule type" value="Genomic_DNA"/>
</dbReference>
<feature type="domain" description="3-hydroxyisobutyrate dehydrogenase-like NAD-binding" evidence="5">
    <location>
        <begin position="166"/>
        <end position="272"/>
    </location>
</feature>
<dbReference type="GO" id="GO:0051287">
    <property type="term" value="F:NAD binding"/>
    <property type="evidence" value="ECO:0007669"/>
    <property type="project" value="InterPro"/>
</dbReference>
<dbReference type="Gene3D" id="1.10.1040.10">
    <property type="entry name" value="N-(1-d-carboxylethyl)-l-norvaline Dehydrogenase, domain 2"/>
    <property type="match status" value="1"/>
</dbReference>
<protein>
    <submittedName>
        <fullName evidence="6">3-hydroxyisobutyrate dehydrogenase</fullName>
    </submittedName>
</protein>
<dbReference type="InterPro" id="IPR006115">
    <property type="entry name" value="6PGDH_NADP-bd"/>
</dbReference>
<feature type="domain" description="6-phosphogluconate dehydrogenase NADP-binding" evidence="4">
    <location>
        <begin position="4"/>
        <end position="163"/>
    </location>
</feature>
<evidence type="ECO:0000313" key="6">
    <source>
        <dbReference type="EMBL" id="SHH04093.1"/>
    </source>
</evidence>
<name>A0A1M5PS13_9GAMM</name>
<feature type="active site" evidence="3">
    <location>
        <position position="172"/>
    </location>
</feature>
<dbReference type="PIRSF" id="PIRSF000103">
    <property type="entry name" value="HIBADH"/>
    <property type="match status" value="1"/>
</dbReference>
<dbReference type="GO" id="GO:0016491">
    <property type="term" value="F:oxidoreductase activity"/>
    <property type="evidence" value="ECO:0007669"/>
    <property type="project" value="UniProtKB-KW"/>
</dbReference>
<sequence>MSDSIGFIGLGNIGRPIARRLLQYGDALRVYDVSTTACDELAALGALTVSPAEMAARCHYIGLCVRDDTDVESLLYGADGLLACGQAGGIIAIHSTVTQAALLRWHRDAVAVGITLVDAPISGGASGAAAGTLTYMVGCDDAAVLARCTPIWNTSAATIVHAGSVGAGIALKLANNLMTYAAFAAIHEASALADAMGLSIDKLIEVGSANGVVTPQMQAFIRNRSQLAASGGQAALHQHFGPFGALGQKDLNAALACAEALHVKLPATSALAPRISAIFEGRNE</sequence>
<dbReference type="OrthoDB" id="9786703at2"/>
<evidence type="ECO:0000256" key="2">
    <source>
        <dbReference type="ARBA" id="ARBA00023027"/>
    </source>
</evidence>
<keyword evidence="7" id="KW-1185">Reference proteome</keyword>
<dbReference type="InterPro" id="IPR036291">
    <property type="entry name" value="NAD(P)-bd_dom_sf"/>
</dbReference>
<dbReference type="InterPro" id="IPR013328">
    <property type="entry name" value="6PGD_dom2"/>
</dbReference>
<proteinExistence type="predicted"/>
<dbReference type="PANTHER" id="PTHR43060">
    <property type="entry name" value="3-HYDROXYISOBUTYRATE DEHYDROGENASE-LIKE 1, MITOCHONDRIAL-RELATED"/>
    <property type="match status" value="1"/>
</dbReference>
<dbReference type="GO" id="GO:0050661">
    <property type="term" value="F:NADP binding"/>
    <property type="evidence" value="ECO:0007669"/>
    <property type="project" value="InterPro"/>
</dbReference>
<dbReference type="STRING" id="490188.SAMN04488068_2254"/>
<dbReference type="RefSeq" id="WP_072897621.1">
    <property type="nucleotide sequence ID" value="NZ_FQWZ01000005.1"/>
</dbReference>
<dbReference type="AlphaFoldDB" id="A0A1M5PS13"/>
<dbReference type="InterPro" id="IPR029154">
    <property type="entry name" value="HIBADH-like_NADP-bd"/>
</dbReference>
<evidence type="ECO:0000259" key="5">
    <source>
        <dbReference type="Pfam" id="PF14833"/>
    </source>
</evidence>
<evidence type="ECO:0000259" key="4">
    <source>
        <dbReference type="Pfam" id="PF03446"/>
    </source>
</evidence>
<accession>A0A1M5PS13</accession>